<keyword evidence="2" id="KW-0413">Isomerase</keyword>
<dbReference type="NCBIfam" id="NF007266">
    <property type="entry name" value="PRK09722.1"/>
    <property type="match status" value="1"/>
</dbReference>
<dbReference type="Gene3D" id="3.20.20.70">
    <property type="entry name" value="Aldolase class I"/>
    <property type="match status" value="1"/>
</dbReference>
<dbReference type="InterPro" id="IPR000056">
    <property type="entry name" value="Ribul_P_3_epim-like"/>
</dbReference>
<gene>
    <name evidence="3" type="ORF">HMPREF9624_01559</name>
</gene>
<evidence type="ECO:0008006" key="5">
    <source>
        <dbReference type="Google" id="ProtNLM"/>
    </source>
</evidence>
<dbReference type="CDD" id="cd00429">
    <property type="entry name" value="RPE"/>
    <property type="match status" value="1"/>
</dbReference>
<comment type="caution">
    <text evidence="3">The sequence shown here is derived from an EMBL/GenBank/DDBJ whole genome shotgun (WGS) entry which is preliminary data.</text>
</comment>
<name>G9WR43_9FIRM</name>
<dbReference type="GO" id="GO:0005975">
    <property type="term" value="P:carbohydrate metabolic process"/>
    <property type="evidence" value="ECO:0007669"/>
    <property type="project" value="InterPro"/>
</dbReference>
<dbReference type="PATRIC" id="fig|796944.3.peg.55"/>
<keyword evidence="1" id="KW-0479">Metal-binding</keyword>
<dbReference type="EMBL" id="AFZD01000002">
    <property type="protein sequence ID" value="EHL14379.1"/>
    <property type="molecule type" value="Genomic_DNA"/>
</dbReference>
<accession>G9WR43</accession>
<dbReference type="Pfam" id="PF00834">
    <property type="entry name" value="Ribul_P_3_epim"/>
    <property type="match status" value="1"/>
</dbReference>
<dbReference type="InterPro" id="IPR011060">
    <property type="entry name" value="RibuloseP-bd_barrel"/>
</dbReference>
<dbReference type="SUPFAM" id="SSF51366">
    <property type="entry name" value="Ribulose-phoshate binding barrel"/>
    <property type="match status" value="1"/>
</dbReference>
<evidence type="ECO:0000256" key="1">
    <source>
        <dbReference type="ARBA" id="ARBA00022723"/>
    </source>
</evidence>
<dbReference type="InterPro" id="IPR013785">
    <property type="entry name" value="Aldolase_TIM"/>
</dbReference>
<dbReference type="PANTHER" id="PTHR11749">
    <property type="entry name" value="RIBULOSE-5-PHOSPHATE-3-EPIMERASE"/>
    <property type="match status" value="1"/>
</dbReference>
<dbReference type="RefSeq" id="WP_009537317.1">
    <property type="nucleotide sequence ID" value="NZ_JH414506.1"/>
</dbReference>
<sequence>METKKHNILVSLMCMDFLDIKEQLKILEEEMDGYHIDIMDGHFCKNITLSPDFAKAIRPAVKKPMDVHLMTTNPSDWLDPCIEAGVDMISPHAETINTNAYRTMQYIAGAGKKVGITLNPATALSYIEHYLNRIDVMTIMTVDVGFAGQKFIPEMLDKIRQAKALREEKGYHYRILIDGSCNKNTYEMLLEAGADDFIVGGSGLFSLHEDLREACKLCKAQFQEAVSKVEGRESANHA</sequence>
<dbReference type="AlphaFoldDB" id="G9WR43"/>
<dbReference type="GO" id="GO:0046872">
    <property type="term" value="F:metal ion binding"/>
    <property type="evidence" value="ECO:0007669"/>
    <property type="project" value="UniProtKB-KW"/>
</dbReference>
<dbReference type="Proteomes" id="UP000003527">
    <property type="component" value="Unassembled WGS sequence"/>
</dbReference>
<proteinExistence type="predicted"/>
<dbReference type="HOGENOM" id="CLU_054856_2_1_9"/>
<evidence type="ECO:0000313" key="3">
    <source>
        <dbReference type="EMBL" id="EHL14379.1"/>
    </source>
</evidence>
<keyword evidence="4" id="KW-1185">Reference proteome</keyword>
<evidence type="ECO:0000256" key="2">
    <source>
        <dbReference type="ARBA" id="ARBA00023235"/>
    </source>
</evidence>
<evidence type="ECO:0000313" key="4">
    <source>
        <dbReference type="Proteomes" id="UP000003527"/>
    </source>
</evidence>
<reference evidence="3 4" key="1">
    <citation type="submission" date="2011-08" db="EMBL/GenBank/DDBJ databases">
        <title>The Genome Sequence of Oribacterium sp. ACB7.</title>
        <authorList>
            <consortium name="The Broad Institute Genome Sequencing Platform"/>
            <person name="Earl A."/>
            <person name="Ward D."/>
            <person name="Feldgarden M."/>
            <person name="Gevers D."/>
            <person name="Sizova M."/>
            <person name="Hazen A."/>
            <person name="Epstein S."/>
            <person name="Young S.K."/>
            <person name="Zeng Q."/>
            <person name="Gargeya S."/>
            <person name="Fitzgerald M."/>
            <person name="Haas B."/>
            <person name="Abouelleil A."/>
            <person name="Alvarado L."/>
            <person name="Arachchi H.M."/>
            <person name="Berlin A."/>
            <person name="Brown A."/>
            <person name="Chapman S.B."/>
            <person name="Chen Z."/>
            <person name="Dunbar C."/>
            <person name="Freedman E."/>
            <person name="Gearin G."/>
            <person name="Gellesch M."/>
            <person name="Goldberg J."/>
            <person name="Griggs A."/>
            <person name="Gujja S."/>
            <person name="Heiman D."/>
            <person name="Howarth C."/>
            <person name="Larson L."/>
            <person name="Lui A."/>
            <person name="MacDonald P.J.P."/>
            <person name="Montmayeur A."/>
            <person name="Murphy C."/>
            <person name="Neiman D."/>
            <person name="Pearson M."/>
            <person name="Priest M."/>
            <person name="Roberts A."/>
            <person name="Saif S."/>
            <person name="Shea T."/>
            <person name="Shenoy N."/>
            <person name="Sisk P."/>
            <person name="Stolte C."/>
            <person name="Sykes S."/>
            <person name="Wortman J."/>
            <person name="Nusbaum C."/>
            <person name="Birren B."/>
        </authorList>
    </citation>
    <scope>NUCLEOTIDE SEQUENCE [LARGE SCALE GENOMIC DNA]</scope>
    <source>
        <strain evidence="3 4">ACB7</strain>
    </source>
</reference>
<dbReference type="NCBIfam" id="NF004076">
    <property type="entry name" value="PRK05581.1-4"/>
    <property type="match status" value="1"/>
</dbReference>
<organism evidence="3 4">
    <name type="scientific">Oribacterium asaccharolyticum ACB7</name>
    <dbReference type="NCBI Taxonomy" id="796944"/>
    <lineage>
        <taxon>Bacteria</taxon>
        <taxon>Bacillati</taxon>
        <taxon>Bacillota</taxon>
        <taxon>Clostridia</taxon>
        <taxon>Lachnospirales</taxon>
        <taxon>Lachnospiraceae</taxon>
        <taxon>Oribacterium</taxon>
    </lineage>
</organism>
<protein>
    <recommendedName>
        <fullName evidence="5">Ribulose-phosphate 3-epimerase</fullName>
    </recommendedName>
</protein>
<dbReference type="GO" id="GO:0016857">
    <property type="term" value="F:racemase and epimerase activity, acting on carbohydrates and derivatives"/>
    <property type="evidence" value="ECO:0007669"/>
    <property type="project" value="InterPro"/>
</dbReference>